<gene>
    <name evidence="2" type="ORF">GCM10010411_94610</name>
</gene>
<dbReference type="RefSeq" id="WP_344549360.1">
    <property type="nucleotide sequence ID" value="NZ_BAAATD010000029.1"/>
</dbReference>
<dbReference type="Pfam" id="PF04149">
    <property type="entry name" value="DUF397"/>
    <property type="match status" value="1"/>
</dbReference>
<feature type="domain" description="DUF397" evidence="1">
    <location>
        <begin position="3"/>
        <end position="50"/>
    </location>
</feature>
<comment type="caution">
    <text evidence="2">The sequence shown here is derived from an EMBL/GenBank/DDBJ whole genome shotgun (WGS) entry which is preliminary data.</text>
</comment>
<dbReference type="Proteomes" id="UP001501509">
    <property type="component" value="Unassembled WGS sequence"/>
</dbReference>
<proteinExistence type="predicted"/>
<evidence type="ECO:0000313" key="3">
    <source>
        <dbReference type="Proteomes" id="UP001501509"/>
    </source>
</evidence>
<name>A0ABN3R0A7_9ACTN</name>
<accession>A0ABN3R0A7</accession>
<evidence type="ECO:0000313" key="2">
    <source>
        <dbReference type="EMBL" id="GAA2639464.1"/>
    </source>
</evidence>
<protein>
    <recommendedName>
        <fullName evidence="1">DUF397 domain-containing protein</fullName>
    </recommendedName>
</protein>
<organism evidence="2 3">
    <name type="scientific">Actinomadura fulvescens</name>
    <dbReference type="NCBI Taxonomy" id="46160"/>
    <lineage>
        <taxon>Bacteria</taxon>
        <taxon>Bacillati</taxon>
        <taxon>Actinomycetota</taxon>
        <taxon>Actinomycetes</taxon>
        <taxon>Streptosporangiales</taxon>
        <taxon>Thermomonosporaceae</taxon>
        <taxon>Actinomadura</taxon>
    </lineage>
</organism>
<dbReference type="InterPro" id="IPR007278">
    <property type="entry name" value="DUF397"/>
</dbReference>
<reference evidence="2 3" key="1">
    <citation type="journal article" date="2019" name="Int. J. Syst. Evol. Microbiol.">
        <title>The Global Catalogue of Microorganisms (GCM) 10K type strain sequencing project: providing services to taxonomists for standard genome sequencing and annotation.</title>
        <authorList>
            <consortium name="The Broad Institute Genomics Platform"/>
            <consortium name="The Broad Institute Genome Sequencing Center for Infectious Disease"/>
            <person name="Wu L."/>
            <person name="Ma J."/>
        </authorList>
    </citation>
    <scope>NUCLEOTIDE SEQUENCE [LARGE SCALE GENOMIC DNA]</scope>
    <source>
        <strain evidence="2 3">JCM 6833</strain>
    </source>
</reference>
<dbReference type="EMBL" id="BAAATD010000029">
    <property type="protein sequence ID" value="GAA2639464.1"/>
    <property type="molecule type" value="Genomic_DNA"/>
</dbReference>
<evidence type="ECO:0000259" key="1">
    <source>
        <dbReference type="Pfam" id="PF04149"/>
    </source>
</evidence>
<sequence length="57" mass="6078">MDLNWRKSSRSSSQGDTCVEVASMHGAVAIRDSKDPHGPVLAVTRAALRKAIEDAAN</sequence>
<keyword evidence="3" id="KW-1185">Reference proteome</keyword>